<feature type="non-terminal residue" evidence="1">
    <location>
        <position position="1"/>
    </location>
</feature>
<name>A0A2P5B4C9_TREOI</name>
<gene>
    <name evidence="1" type="ORF">TorRG33x02_333190</name>
</gene>
<comment type="caution">
    <text evidence="1">The sequence shown here is derived from an EMBL/GenBank/DDBJ whole genome shotgun (WGS) entry which is preliminary data.</text>
</comment>
<evidence type="ECO:0000313" key="2">
    <source>
        <dbReference type="Proteomes" id="UP000237000"/>
    </source>
</evidence>
<protein>
    <submittedName>
        <fullName evidence="1">Uncharacterized protein</fullName>
    </submittedName>
</protein>
<dbReference type="InParanoid" id="A0A2P5B4C9"/>
<reference evidence="2" key="1">
    <citation type="submission" date="2016-06" db="EMBL/GenBank/DDBJ databases">
        <title>Parallel loss of symbiosis genes in relatives of nitrogen-fixing non-legume Parasponia.</title>
        <authorList>
            <person name="Van Velzen R."/>
            <person name="Holmer R."/>
            <person name="Bu F."/>
            <person name="Rutten L."/>
            <person name="Van Zeijl A."/>
            <person name="Liu W."/>
            <person name="Santuari L."/>
            <person name="Cao Q."/>
            <person name="Sharma T."/>
            <person name="Shen D."/>
            <person name="Roswanjaya Y."/>
            <person name="Wardhani T."/>
            <person name="Kalhor M.S."/>
            <person name="Jansen J."/>
            <person name="Van den Hoogen J."/>
            <person name="Gungor B."/>
            <person name="Hartog M."/>
            <person name="Hontelez J."/>
            <person name="Verver J."/>
            <person name="Yang W.-C."/>
            <person name="Schijlen E."/>
            <person name="Repin R."/>
            <person name="Schilthuizen M."/>
            <person name="Schranz E."/>
            <person name="Heidstra R."/>
            <person name="Miyata K."/>
            <person name="Fedorova E."/>
            <person name="Kohlen W."/>
            <person name="Bisseling T."/>
            <person name="Smit S."/>
            <person name="Geurts R."/>
        </authorList>
    </citation>
    <scope>NUCLEOTIDE SEQUENCE [LARGE SCALE GENOMIC DNA]</scope>
    <source>
        <strain evidence="2">cv. RG33-2</strain>
    </source>
</reference>
<dbReference type="AlphaFoldDB" id="A0A2P5B4C9"/>
<sequence length="59" mass="6334">ECEILVSSFPLASSIPFPISMMSLHELKCSTINCELKVSSFASAFEASVVTSTINCDSM</sequence>
<proteinExistence type="predicted"/>
<keyword evidence="2" id="KW-1185">Reference proteome</keyword>
<dbReference type="EMBL" id="JXTC01000610">
    <property type="protein sequence ID" value="PON43638.1"/>
    <property type="molecule type" value="Genomic_DNA"/>
</dbReference>
<organism evidence="1 2">
    <name type="scientific">Trema orientale</name>
    <name type="common">Charcoal tree</name>
    <name type="synonym">Celtis orientalis</name>
    <dbReference type="NCBI Taxonomy" id="63057"/>
    <lineage>
        <taxon>Eukaryota</taxon>
        <taxon>Viridiplantae</taxon>
        <taxon>Streptophyta</taxon>
        <taxon>Embryophyta</taxon>
        <taxon>Tracheophyta</taxon>
        <taxon>Spermatophyta</taxon>
        <taxon>Magnoliopsida</taxon>
        <taxon>eudicotyledons</taxon>
        <taxon>Gunneridae</taxon>
        <taxon>Pentapetalae</taxon>
        <taxon>rosids</taxon>
        <taxon>fabids</taxon>
        <taxon>Rosales</taxon>
        <taxon>Cannabaceae</taxon>
        <taxon>Trema</taxon>
    </lineage>
</organism>
<evidence type="ECO:0000313" key="1">
    <source>
        <dbReference type="EMBL" id="PON43638.1"/>
    </source>
</evidence>
<dbReference type="Proteomes" id="UP000237000">
    <property type="component" value="Unassembled WGS sequence"/>
</dbReference>
<accession>A0A2P5B4C9</accession>